<sequence>MRNFKYKWFSGIIFIMVFIILSYGLAFALVPKGNYSRMTMREMYSDKKDFDVVFAGASLSNRDINPYIMDKELGVNTFNYAFSQQMFVGTYYSLKEMFNYHKPKLIVLTVDPDNFTSKEEKPIVFLAVSLYMKSFLNKLEYYFASSQDGSYLDRLFPWRGYDVKSPLDVVNNIYGKFDSFYTDYPKPGQVEAMENNKNGYAGKGFVKVDPSDEKGTLNCDNLKLPPANKNISDINTKDMEYLKKISQLCKENNCELILLSTPFPTFQILRVKNYFEFDNKVAEIAKDLNIEYYNYNLIKPEVFKLKNNYFSDTEHLNTNGAEAFSKSLAAFLKMRENGDDMSKYFYKQDEYYASIDYVSSAWFNWKKNGSIITLSGDSLHGSKVTPEYQFVLLDSETGQEHIIRDYDKNPDFVFDSESYKKFKIRVNARAKGSNNNEVIRHYDEDVSKEELYKR</sequence>
<name>A0A1S8RW56_CLOBE</name>
<proteinExistence type="predicted"/>
<keyword evidence="1" id="KW-0472">Membrane</keyword>
<comment type="caution">
    <text evidence="2">The sequence shown here is derived from an EMBL/GenBank/DDBJ whole genome shotgun (WGS) entry which is preliminary data.</text>
</comment>
<keyword evidence="1" id="KW-1133">Transmembrane helix</keyword>
<dbReference type="InterPro" id="IPR036514">
    <property type="entry name" value="SGNH_hydro_sf"/>
</dbReference>
<organism evidence="2 3">
    <name type="scientific">Clostridium beijerinckii</name>
    <name type="common">Clostridium MP</name>
    <dbReference type="NCBI Taxonomy" id="1520"/>
    <lineage>
        <taxon>Bacteria</taxon>
        <taxon>Bacillati</taxon>
        <taxon>Bacillota</taxon>
        <taxon>Clostridia</taxon>
        <taxon>Eubacteriales</taxon>
        <taxon>Clostridiaceae</taxon>
        <taxon>Clostridium</taxon>
    </lineage>
</organism>
<dbReference type="RefSeq" id="WP_077840458.1">
    <property type="nucleotide sequence ID" value="NZ_JABTAE010000001.1"/>
</dbReference>
<dbReference type="Gene3D" id="3.40.50.1110">
    <property type="entry name" value="SGNH hydrolase"/>
    <property type="match status" value="1"/>
</dbReference>
<evidence type="ECO:0000313" key="2">
    <source>
        <dbReference type="EMBL" id="OOM57275.1"/>
    </source>
</evidence>
<dbReference type="Proteomes" id="UP000190973">
    <property type="component" value="Unassembled WGS sequence"/>
</dbReference>
<reference evidence="2 3" key="1">
    <citation type="submission" date="2016-05" db="EMBL/GenBank/DDBJ databases">
        <title>Microbial solvent formation.</title>
        <authorList>
            <person name="Poehlein A."/>
            <person name="Montoya Solano J.D."/>
            <person name="Flitsch S."/>
            <person name="Krabben P."/>
            <person name="Duerre P."/>
            <person name="Daniel R."/>
        </authorList>
    </citation>
    <scope>NUCLEOTIDE SEQUENCE [LARGE SCALE GENOMIC DNA]</scope>
    <source>
        <strain evidence="2 3">DSM 53</strain>
    </source>
</reference>
<evidence type="ECO:0008006" key="4">
    <source>
        <dbReference type="Google" id="ProtNLM"/>
    </source>
</evidence>
<protein>
    <recommendedName>
        <fullName evidence="4">Lipolytic protein G-D-S-L family</fullName>
    </recommendedName>
</protein>
<dbReference type="EMBL" id="LZZI01000114">
    <property type="protein sequence ID" value="OOM57275.1"/>
    <property type="molecule type" value="Genomic_DNA"/>
</dbReference>
<evidence type="ECO:0000313" key="3">
    <source>
        <dbReference type="Proteomes" id="UP000190973"/>
    </source>
</evidence>
<dbReference type="SUPFAM" id="SSF52266">
    <property type="entry name" value="SGNH hydrolase"/>
    <property type="match status" value="1"/>
</dbReference>
<gene>
    <name evidence="2" type="ORF">CLBCK_42080</name>
</gene>
<accession>A0A1S8RW56</accession>
<feature type="transmembrane region" description="Helical" evidence="1">
    <location>
        <begin position="6"/>
        <end position="30"/>
    </location>
</feature>
<evidence type="ECO:0000256" key="1">
    <source>
        <dbReference type="SAM" id="Phobius"/>
    </source>
</evidence>
<dbReference type="AlphaFoldDB" id="A0A1S8RW56"/>
<keyword evidence="1" id="KW-0812">Transmembrane</keyword>